<keyword evidence="2" id="KW-0812">Transmembrane</keyword>
<sequence>MHKWGGGMNNFEILRNKLEAFIRKFYLNELLKGFILFIAIGLLYFLITLFIEYLLWLNSTGRSILFWSFIAVELFLFGRFIVYPLLKLFKISRGIDYAEASKIIGRHFPEVSDKLLNLLQLNRNDQRTELLLASIDQKSEELRPVPFTMAIDLRKNIPYLKYAAIPVFIILLIVVSGRTEVFSGSYERVVNYKTAYEPPAPFAFQVHNEQLKVQENEALTIQVSTQGRIVPQDASVHYNRQTYFMNRVSPGTFEYTFEPARNSFEFSLSGNKVRSRDYSVEVIQVPKMRNLKMLLEYPPHTGLGEEAISGTGNATVPEGTIVNWELETLATGEVEMRLPDTLQKFEKQDEFFRLKKQVKNSLDYSISTSNEKVKNFENLNYGIRTVKDEYPELILERQIDSLDEDFQYFYGKVSDDYGIASVRMVIQPTEAPENQKVIRLPFGKGNVGEFVSSFPDTLNLEPGKAYQFYFEVVDNDVLNGYKKVKSQVFTYRKKTDSEEKQQRLEEQREVIGGIDGSLEKMKNSDKELQELSRLQNEKKELNYNDRKKLENFLERQKQQNELMENFTEKLQRNLEEERSPQNQELKKELEERLSNRKEDLEENEKLLEELEKYSEKIEEEGLQEKLEELSKNNRNQERSLEQLLELTKKYYVQEKISKIAQELEELGEEQSELAKEEEQNTRAAQDSLSKDTEELFQEMEELQKENQDLKKPVDFEEDKEGQEDVKEMQEKAGENLQQGKKEGAKEEQKKAGEKLKEMSRKMQQQMQQAGMQQMQEDVTMLRQILDNLVTFSFGQEDLMEEFKQFGNDQTSLPGKLRRQDQLRENFRHIDDSLYSLALRNEMISERITERLIDVDYNLEQSLERLGQNDIRMGVGSQQYVITGANDLAFLLSDILGNMEEMLSSSTSSGSGEGKQLQDIIKKQGELNEEMQKGMQKGKQKGEDKPGKGEEGNSGEEESGELFRIFQEQQMLRRALEERLEQEGRNASGEVIKKEMEQIEKQLLEKGFDHATHRKMLQLEHRLLELEEALKQQGQKPERESTTGKDEFVNETKPAIDRAKEYFNTTEILNRQSLPLRPVYKLKVKEYFERRDN</sequence>
<feature type="transmembrane region" description="Helical" evidence="2">
    <location>
        <begin position="64"/>
        <end position="86"/>
    </location>
</feature>
<dbReference type="AlphaFoldDB" id="A0A285X290"/>
<gene>
    <name evidence="3" type="ORF">SAMN06296241_0942</name>
</gene>
<accession>A0A285X290</accession>
<evidence type="ECO:0000256" key="1">
    <source>
        <dbReference type="SAM" id="MobiDB-lite"/>
    </source>
</evidence>
<keyword evidence="2" id="KW-0472">Membrane</keyword>
<feature type="region of interest" description="Disordered" evidence="1">
    <location>
        <begin position="1028"/>
        <end position="1052"/>
    </location>
</feature>
<name>A0A285X290_9FLAO</name>
<feature type="compositionally biased region" description="Basic and acidic residues" evidence="1">
    <location>
        <begin position="939"/>
        <end position="950"/>
    </location>
</feature>
<reference evidence="4" key="1">
    <citation type="submission" date="2017-09" db="EMBL/GenBank/DDBJ databases">
        <authorList>
            <person name="Varghese N."/>
            <person name="Submissions S."/>
        </authorList>
    </citation>
    <scope>NUCLEOTIDE SEQUENCE [LARGE SCALE GENOMIC DNA]</scope>
    <source>
        <strain evidence="4">CGMCC 1.12641</strain>
    </source>
</reference>
<evidence type="ECO:0008006" key="5">
    <source>
        <dbReference type="Google" id="ProtNLM"/>
    </source>
</evidence>
<dbReference type="Proteomes" id="UP000219193">
    <property type="component" value="Unassembled WGS sequence"/>
</dbReference>
<organism evidence="3 4">
    <name type="scientific">Salinimicrobium sediminis</name>
    <dbReference type="NCBI Taxonomy" id="1343891"/>
    <lineage>
        <taxon>Bacteria</taxon>
        <taxon>Pseudomonadati</taxon>
        <taxon>Bacteroidota</taxon>
        <taxon>Flavobacteriia</taxon>
        <taxon>Flavobacteriales</taxon>
        <taxon>Flavobacteriaceae</taxon>
        <taxon>Salinimicrobium</taxon>
    </lineage>
</organism>
<evidence type="ECO:0000313" key="4">
    <source>
        <dbReference type="Proteomes" id="UP000219193"/>
    </source>
</evidence>
<dbReference type="EMBL" id="OCMF01000001">
    <property type="protein sequence ID" value="SOC79418.1"/>
    <property type="molecule type" value="Genomic_DNA"/>
</dbReference>
<proteinExistence type="predicted"/>
<feature type="region of interest" description="Disordered" evidence="1">
    <location>
        <begin position="930"/>
        <end position="959"/>
    </location>
</feature>
<keyword evidence="4" id="KW-1185">Reference proteome</keyword>
<feature type="region of interest" description="Disordered" evidence="1">
    <location>
        <begin position="669"/>
        <end position="689"/>
    </location>
</feature>
<evidence type="ECO:0000313" key="3">
    <source>
        <dbReference type="EMBL" id="SOC79418.1"/>
    </source>
</evidence>
<feature type="compositionally biased region" description="Basic and acidic residues" evidence="1">
    <location>
        <begin position="722"/>
        <end position="752"/>
    </location>
</feature>
<evidence type="ECO:0000256" key="2">
    <source>
        <dbReference type="SAM" id="Phobius"/>
    </source>
</evidence>
<protein>
    <recommendedName>
        <fullName evidence="5">DUF4175 family protein</fullName>
    </recommendedName>
</protein>
<keyword evidence="2" id="KW-1133">Transmembrane helix</keyword>
<feature type="transmembrane region" description="Helical" evidence="2">
    <location>
        <begin position="33"/>
        <end position="58"/>
    </location>
</feature>
<feature type="compositionally biased region" description="Basic and acidic residues" evidence="1">
    <location>
        <begin position="702"/>
        <end position="714"/>
    </location>
</feature>
<feature type="region of interest" description="Disordered" evidence="1">
    <location>
        <begin position="702"/>
        <end position="752"/>
    </location>
</feature>